<accession>A0A2I1PBY3</accession>
<name>A0A2I1PBY3_9MICO</name>
<keyword evidence="2" id="KW-0732">Signal</keyword>
<dbReference type="Proteomes" id="UP000234206">
    <property type="component" value="Unassembled WGS sequence"/>
</dbReference>
<feature type="compositionally biased region" description="Low complexity" evidence="1">
    <location>
        <begin position="31"/>
        <end position="61"/>
    </location>
</feature>
<evidence type="ECO:0000256" key="1">
    <source>
        <dbReference type="SAM" id="MobiDB-lite"/>
    </source>
</evidence>
<feature type="signal peptide" evidence="2">
    <location>
        <begin position="1"/>
        <end position="20"/>
    </location>
</feature>
<organism evidence="3 4">
    <name type="scientific">Kytococcus schroeteri</name>
    <dbReference type="NCBI Taxonomy" id="138300"/>
    <lineage>
        <taxon>Bacteria</taxon>
        <taxon>Bacillati</taxon>
        <taxon>Actinomycetota</taxon>
        <taxon>Actinomycetes</taxon>
        <taxon>Micrococcales</taxon>
        <taxon>Kytococcaceae</taxon>
        <taxon>Kytococcus</taxon>
    </lineage>
</organism>
<dbReference type="EMBL" id="PKIZ01000005">
    <property type="protein sequence ID" value="PKZ42136.1"/>
    <property type="molecule type" value="Genomic_DNA"/>
</dbReference>
<feature type="compositionally biased region" description="Polar residues" evidence="1">
    <location>
        <begin position="78"/>
        <end position="94"/>
    </location>
</feature>
<dbReference type="RefSeq" id="WP_101849257.1">
    <property type="nucleotide sequence ID" value="NZ_PKIZ01000005.1"/>
</dbReference>
<evidence type="ECO:0000313" key="3">
    <source>
        <dbReference type="EMBL" id="PKZ42136.1"/>
    </source>
</evidence>
<proteinExistence type="predicted"/>
<feature type="chain" id="PRO_5014176630" evidence="2">
    <location>
        <begin position="21"/>
        <end position="297"/>
    </location>
</feature>
<evidence type="ECO:0000313" key="4">
    <source>
        <dbReference type="Proteomes" id="UP000234206"/>
    </source>
</evidence>
<keyword evidence="4" id="KW-1185">Reference proteome</keyword>
<feature type="region of interest" description="Disordered" evidence="1">
    <location>
        <begin position="24"/>
        <end position="116"/>
    </location>
</feature>
<reference evidence="3 4" key="1">
    <citation type="submission" date="2017-12" db="EMBL/GenBank/DDBJ databases">
        <title>Phylogenetic diversity of female urinary microbiome.</title>
        <authorList>
            <person name="Thomas-White K."/>
            <person name="Wolfe A.J."/>
        </authorList>
    </citation>
    <scope>NUCLEOTIDE SEQUENCE [LARGE SCALE GENOMIC DNA]</scope>
    <source>
        <strain evidence="3 4">UMB1298</strain>
    </source>
</reference>
<protein>
    <submittedName>
        <fullName evidence="3">Uncharacterized protein</fullName>
    </submittedName>
</protein>
<gene>
    <name evidence="3" type="ORF">CYJ76_03520</name>
</gene>
<comment type="caution">
    <text evidence="3">The sequence shown here is derived from an EMBL/GenBank/DDBJ whole genome shotgun (WGS) entry which is preliminary data.</text>
</comment>
<sequence length="297" mass="29950">MRRSLTTTATLLCLAMGLSACTGGDGSPEADGSTTSSTGSISTEPSTGPSGSGDDASPSPTTHVATADDGSGDDGNGTAPTEPTPQGSPSTTPLLGQAGPEEEELRPATTLPAGRTTTVRTVGVKVPRGEGVYVAVACGGTGRVTIDDGLGDPTHLECSSPARGSRATHVVDPGSSVRVTVDPGARAAYRLYRVVAPPALEPDALASVSGEGGGDAFVAEVAPGRRMHVTVRCDGDGTLALRAQGRGGSPLGAPQRFVCDGTKRRAVVEAPRRFTFLQVAPTSGVGRYEVAVTRVER</sequence>
<dbReference type="AlphaFoldDB" id="A0A2I1PBY3"/>
<evidence type="ECO:0000256" key="2">
    <source>
        <dbReference type="SAM" id="SignalP"/>
    </source>
</evidence>
<dbReference type="PROSITE" id="PS51257">
    <property type="entry name" value="PROKAR_LIPOPROTEIN"/>
    <property type="match status" value="1"/>
</dbReference>